<dbReference type="EMBL" id="BFAD01000001">
    <property type="protein sequence ID" value="GBE78532.1"/>
    <property type="molecule type" value="Genomic_DNA"/>
</dbReference>
<dbReference type="AlphaFoldDB" id="A0A401G8P8"/>
<dbReference type="InterPro" id="IPR009071">
    <property type="entry name" value="HMG_box_dom"/>
</dbReference>
<accession>A0A401G8P8</accession>
<gene>
    <name evidence="7" type="ORF">SCP_0114210</name>
</gene>
<dbReference type="PANTHER" id="PTHR45789:SF2">
    <property type="entry name" value="FI18025P1"/>
    <property type="match status" value="1"/>
</dbReference>
<feature type="compositionally biased region" description="Polar residues" evidence="5">
    <location>
        <begin position="1"/>
        <end position="11"/>
    </location>
</feature>
<dbReference type="InterPro" id="IPR051356">
    <property type="entry name" value="SOX/SOX-like_TF"/>
</dbReference>
<protein>
    <recommendedName>
        <fullName evidence="6">HMG box domain-containing protein</fullName>
    </recommendedName>
</protein>
<name>A0A401G8P8_9APHY</name>
<dbReference type="STRING" id="139825.A0A401G8P8"/>
<dbReference type="OrthoDB" id="6247875at2759"/>
<reference evidence="7 8" key="1">
    <citation type="journal article" date="2018" name="Sci. Rep.">
        <title>Genome sequence of the cauliflower mushroom Sparassis crispa (Hanabiratake) and its association with beneficial usage.</title>
        <authorList>
            <person name="Kiyama R."/>
            <person name="Furutani Y."/>
            <person name="Kawaguchi K."/>
            <person name="Nakanishi T."/>
        </authorList>
    </citation>
    <scope>NUCLEOTIDE SEQUENCE [LARGE SCALE GENOMIC DNA]</scope>
</reference>
<keyword evidence="1 3" id="KW-0238">DNA-binding</keyword>
<proteinExistence type="predicted"/>
<dbReference type="InParanoid" id="A0A401G8P8"/>
<dbReference type="Gene3D" id="1.10.30.10">
    <property type="entry name" value="High mobility group box domain"/>
    <property type="match status" value="1"/>
</dbReference>
<dbReference type="SMART" id="SM00398">
    <property type="entry name" value="HMG"/>
    <property type="match status" value="1"/>
</dbReference>
<dbReference type="Pfam" id="PF00505">
    <property type="entry name" value="HMG_box"/>
    <property type="match status" value="1"/>
</dbReference>
<evidence type="ECO:0000256" key="2">
    <source>
        <dbReference type="ARBA" id="ARBA00023242"/>
    </source>
</evidence>
<dbReference type="GO" id="GO:0005634">
    <property type="term" value="C:nucleus"/>
    <property type="evidence" value="ECO:0007669"/>
    <property type="project" value="UniProtKB-UniRule"/>
</dbReference>
<feature type="domain" description="HMG box" evidence="6">
    <location>
        <begin position="87"/>
        <end position="154"/>
    </location>
</feature>
<dbReference type="InterPro" id="IPR036910">
    <property type="entry name" value="HMG_box_dom_sf"/>
</dbReference>
<dbReference type="PANTHER" id="PTHR45789">
    <property type="entry name" value="FI18025P1"/>
    <property type="match status" value="1"/>
</dbReference>
<keyword evidence="8" id="KW-1185">Reference proteome</keyword>
<comment type="caution">
    <text evidence="7">The sequence shown here is derived from an EMBL/GenBank/DDBJ whole genome shotgun (WGS) entry which is preliminary data.</text>
</comment>
<feature type="compositionally biased region" description="Low complexity" evidence="5">
    <location>
        <begin position="47"/>
        <end position="63"/>
    </location>
</feature>
<feature type="compositionally biased region" description="Low complexity" evidence="5">
    <location>
        <begin position="19"/>
        <end position="40"/>
    </location>
</feature>
<dbReference type="RefSeq" id="XP_027609445.1">
    <property type="nucleotide sequence ID" value="XM_027753644.1"/>
</dbReference>
<sequence length="475" mass="52192">MSRYPSRNTQRALVFESVSPMSPLSPFTPSSSTSSYSLGPHDATQRSSPSSAASPLPSTPGSTYEEATTKKRATARRSGPARSKNPIPRPPNCFILFRTDWCHRLEGQVERSHKQISRIAGKAWKRMSETQKVVWRERARIIKEEHKRCYPDYKFAPVQRKQKPKKRNVKHNSPAEMARCEQLAHLLAEGKDGDELELEVRKLDQTIHAEEKRLKEEEESRKGYSTGVFDPALWNARIQEDSATPTFESISRDVPGFRSPLLPPCGAIEEKSDPMAALSTQMPETWPDFEVPELAQLAPMKGAGSFKPVDVPQWHTPAMHVYPNAGPSSPFDHHAFDALPGMDLFALSSNVSASTSTGLTDKYANTTVGLDLNSWPFEMPATSPQSPGYQLAPASNITTGALGIAGPANISRIAVSAPVPGDHAFSEFAFQAPGNATTGLSQSADVSFGAGFDRLFFDLDYVPNWAAQSFGSFWP</sequence>
<dbReference type="GO" id="GO:0000978">
    <property type="term" value="F:RNA polymerase II cis-regulatory region sequence-specific DNA binding"/>
    <property type="evidence" value="ECO:0007669"/>
    <property type="project" value="TreeGrafter"/>
</dbReference>
<evidence type="ECO:0000313" key="7">
    <source>
        <dbReference type="EMBL" id="GBE78532.1"/>
    </source>
</evidence>
<feature type="DNA-binding region" description="HMG box" evidence="3">
    <location>
        <begin position="87"/>
        <end position="154"/>
    </location>
</feature>
<evidence type="ECO:0000256" key="5">
    <source>
        <dbReference type="SAM" id="MobiDB-lite"/>
    </source>
</evidence>
<organism evidence="7 8">
    <name type="scientific">Sparassis crispa</name>
    <dbReference type="NCBI Taxonomy" id="139825"/>
    <lineage>
        <taxon>Eukaryota</taxon>
        <taxon>Fungi</taxon>
        <taxon>Dikarya</taxon>
        <taxon>Basidiomycota</taxon>
        <taxon>Agaricomycotina</taxon>
        <taxon>Agaricomycetes</taxon>
        <taxon>Polyporales</taxon>
        <taxon>Sparassidaceae</taxon>
        <taxon>Sparassis</taxon>
    </lineage>
</organism>
<keyword evidence="2 3" id="KW-0539">Nucleus</keyword>
<evidence type="ECO:0000256" key="3">
    <source>
        <dbReference type="PROSITE-ProRule" id="PRU00267"/>
    </source>
</evidence>
<evidence type="ECO:0000259" key="6">
    <source>
        <dbReference type="PROSITE" id="PS50118"/>
    </source>
</evidence>
<dbReference type="SUPFAM" id="SSF47095">
    <property type="entry name" value="HMG-box"/>
    <property type="match status" value="1"/>
</dbReference>
<feature type="region of interest" description="Disordered" evidence="5">
    <location>
        <begin position="1"/>
        <end position="89"/>
    </location>
</feature>
<evidence type="ECO:0000256" key="4">
    <source>
        <dbReference type="SAM" id="Coils"/>
    </source>
</evidence>
<dbReference type="PROSITE" id="PS50118">
    <property type="entry name" value="HMG_BOX_2"/>
    <property type="match status" value="1"/>
</dbReference>
<dbReference type="CDD" id="cd01389">
    <property type="entry name" value="HMG-box_ROX1-like"/>
    <property type="match status" value="1"/>
</dbReference>
<evidence type="ECO:0000256" key="1">
    <source>
        <dbReference type="ARBA" id="ARBA00023125"/>
    </source>
</evidence>
<keyword evidence="4" id="KW-0175">Coiled coil</keyword>
<dbReference type="Proteomes" id="UP000287166">
    <property type="component" value="Unassembled WGS sequence"/>
</dbReference>
<feature type="coiled-coil region" evidence="4">
    <location>
        <begin position="193"/>
        <end position="220"/>
    </location>
</feature>
<dbReference type="GO" id="GO:0000981">
    <property type="term" value="F:DNA-binding transcription factor activity, RNA polymerase II-specific"/>
    <property type="evidence" value="ECO:0007669"/>
    <property type="project" value="TreeGrafter"/>
</dbReference>
<dbReference type="GeneID" id="38775449"/>
<evidence type="ECO:0000313" key="8">
    <source>
        <dbReference type="Proteomes" id="UP000287166"/>
    </source>
</evidence>